<evidence type="ECO:0000313" key="2">
    <source>
        <dbReference type="EMBL" id="RAI42060.1"/>
    </source>
</evidence>
<comment type="caution">
    <text evidence="2">The sequence shown here is derived from an EMBL/GenBank/DDBJ whole genome shotgun (WGS) entry which is preliminary data.</text>
</comment>
<protein>
    <submittedName>
        <fullName evidence="2">Type VI secretion protein</fullName>
    </submittedName>
</protein>
<dbReference type="EMBL" id="NPEU01000005">
    <property type="protein sequence ID" value="RAI42060.1"/>
    <property type="molecule type" value="Genomic_DNA"/>
</dbReference>
<keyword evidence="3" id="KW-1185">Reference proteome</keyword>
<evidence type="ECO:0000313" key="3">
    <source>
        <dbReference type="Proteomes" id="UP000248863"/>
    </source>
</evidence>
<reference evidence="2 3" key="1">
    <citation type="submission" date="2017-07" db="EMBL/GenBank/DDBJ databases">
        <title>Draft Genome Sequences of Select Purple Nonsulfur Bacteria.</title>
        <authorList>
            <person name="Lasarre B."/>
            <person name="Mckinlay J.B."/>
        </authorList>
    </citation>
    <scope>NUCLEOTIDE SEQUENCE [LARGE SCALE GENOMIC DNA]</scope>
    <source>
        <strain evidence="2 3">DSM 11907</strain>
    </source>
</reference>
<dbReference type="Proteomes" id="UP000248863">
    <property type="component" value="Unassembled WGS sequence"/>
</dbReference>
<feature type="compositionally biased region" description="Basic and acidic residues" evidence="1">
    <location>
        <begin position="1"/>
        <end position="22"/>
    </location>
</feature>
<proteinExistence type="predicted"/>
<name>A0A327KT19_9BRAD</name>
<dbReference type="AlphaFoldDB" id="A0A327KT19"/>
<dbReference type="OrthoDB" id="9809969at2"/>
<evidence type="ECO:0000256" key="1">
    <source>
        <dbReference type="SAM" id="MobiDB-lite"/>
    </source>
</evidence>
<dbReference type="Pfam" id="PF11843">
    <property type="entry name" value="DUF3363"/>
    <property type="match status" value="2"/>
</dbReference>
<feature type="region of interest" description="Disordered" evidence="1">
    <location>
        <begin position="1"/>
        <end position="23"/>
    </location>
</feature>
<dbReference type="RefSeq" id="WP_111355216.1">
    <property type="nucleotide sequence ID" value="NZ_NHSK01000076.1"/>
</dbReference>
<feature type="region of interest" description="Disordered" evidence="1">
    <location>
        <begin position="37"/>
        <end position="63"/>
    </location>
</feature>
<dbReference type="InterPro" id="IPR021795">
    <property type="entry name" value="DUF3363"/>
</dbReference>
<organism evidence="2 3">
    <name type="scientific">Rhodoplanes elegans</name>
    <dbReference type="NCBI Taxonomy" id="29408"/>
    <lineage>
        <taxon>Bacteria</taxon>
        <taxon>Pseudomonadati</taxon>
        <taxon>Pseudomonadota</taxon>
        <taxon>Alphaproteobacteria</taxon>
        <taxon>Hyphomicrobiales</taxon>
        <taxon>Nitrobacteraceae</taxon>
        <taxon>Rhodoplanes</taxon>
    </lineage>
</organism>
<sequence>MSKDRRSDDLQVRPGRIRDRGVRARPKTFVGQVLAAAQKAGHVGKRSRPGRSPWSGGSTFGRGRGVAFGGRRLLDPTRRVLVKARIMRHRGQAFRAAPLSAHVAYLRREGVGRDGERARMFDAGGDTDEKSFVERCAGDRHHFRFIVSPEEASDLTDLKAFTRDLLTDMERDLGTRLDWVAVEHWNTDNPHVHLLVRGQAEDGRDLVISRDYITRGMRERAEHLVTIELGPKTERDMWASLDRDIGVDRWTRLDTAMLRHADEAGLIDLRMSAGSGTDPEIRRRMIGRLQRLEQMGLARPEGAARWSVVPDAERTLRDLAARRDIIEVMHRATAERGIERPIGDYMIHDHNDRPTITGHLIARGLHDELGGEAYAVIDGVDGRLHHVRFPDLDRLEHAPPVGGIAAVRHLQADGGGRANRILSVRSDLTLEAQVTANGATWLDHQLLVRDKAALSEGGFGSEVRDALDRRVDRLVGEGLARRQGGRVVFARDLLATLRRRDLDAAAARITAETGLAHRAPAEGDSIAGVYRQRLTLASGRFAMIDDGLGFALVPWRPSLEPHIGRQVSGLVRAGGIDWTLGRQRGLGI</sequence>
<gene>
    <name evidence="2" type="ORF">CH338_01215</name>
</gene>
<accession>A0A327KT19</accession>